<name>A7ITR2_PBCVM</name>
<dbReference type="EMBL" id="DQ491001">
    <property type="protein sequence ID" value="ABT13736.1"/>
    <property type="molecule type" value="Genomic_DNA"/>
</dbReference>
<dbReference type="Proteomes" id="UP000246715">
    <property type="component" value="Segment"/>
</dbReference>
<gene>
    <name evidence="1" type="primary">m182R</name>
    <name evidence="1" type="ORF">MT325_m182R</name>
</gene>
<reference evidence="1 2" key="1">
    <citation type="journal article" date="2007" name="Virology">
        <title>Sequence and annotation of the 314-kb MT325 and the 321-kb FR483 viruses that infect Chlorella Pbi.</title>
        <authorList>
            <person name="Fitzgerald L.A."/>
            <person name="Graves M.V."/>
            <person name="Li X."/>
            <person name="Feldblyum T."/>
            <person name="Hartigan J."/>
            <person name="Van Etten J.L."/>
        </authorList>
    </citation>
    <scope>NUCLEOTIDE SEQUENCE [LARGE SCALE GENOMIC DNA]</scope>
    <source>
        <strain evidence="1 2">MT325</strain>
    </source>
</reference>
<protein>
    <submittedName>
        <fullName evidence="1">Uncharacterized protein m182R</fullName>
    </submittedName>
</protein>
<organismHost>
    <name type="scientific">Paramecium bursaria</name>
    <dbReference type="NCBI Taxonomy" id="74790"/>
</organismHost>
<proteinExistence type="predicted"/>
<organism evidence="1 2">
    <name type="scientific">Paramecium bursaria Chlorella virus MT325</name>
    <name type="common">PBCV-MT325</name>
    <dbReference type="NCBI Taxonomy" id="346932"/>
    <lineage>
        <taxon>Viruses</taxon>
        <taxon>Varidnaviria</taxon>
        <taxon>Bamfordvirae</taxon>
        <taxon>Nucleocytoviricota</taxon>
        <taxon>Megaviricetes</taxon>
        <taxon>Algavirales</taxon>
        <taxon>Phycodnaviridae</taxon>
        <taxon>Chlorovirus</taxon>
        <taxon>Chlorovirus conductrix</taxon>
        <taxon>Paramecium bursaria Chlorella virus A1</taxon>
    </lineage>
</organism>
<evidence type="ECO:0000313" key="2">
    <source>
        <dbReference type="Proteomes" id="UP000246715"/>
    </source>
</evidence>
<sequence>MESYWSIYLFSKKSRYSTGMLSFRISIVQSSCPYLLNAFFNFIQPDDWRRCSAPRENTLLDVWPMYTFPLVKLIL</sequence>
<evidence type="ECO:0000313" key="1">
    <source>
        <dbReference type="EMBL" id="ABT13736.1"/>
    </source>
</evidence>
<accession>A7ITR2</accession>